<keyword evidence="7" id="KW-0788">Thiol protease</keyword>
<comment type="similarity">
    <text evidence="2">Belongs to the peptidase C19 family. USP10 subfamily.</text>
</comment>
<dbReference type="GO" id="GO:0005634">
    <property type="term" value="C:nucleus"/>
    <property type="evidence" value="ECO:0007669"/>
    <property type="project" value="TreeGrafter"/>
</dbReference>
<dbReference type="Pfam" id="PF00443">
    <property type="entry name" value="UCH"/>
    <property type="match status" value="1"/>
</dbReference>
<evidence type="ECO:0000256" key="6">
    <source>
        <dbReference type="ARBA" id="ARBA00022801"/>
    </source>
</evidence>
<dbReference type="InterPro" id="IPR050164">
    <property type="entry name" value="Peptidase_C19"/>
</dbReference>
<dbReference type="InterPro" id="IPR038765">
    <property type="entry name" value="Papain-like_cys_pep_sf"/>
</dbReference>
<evidence type="ECO:0000256" key="2">
    <source>
        <dbReference type="ARBA" id="ARBA00005427"/>
    </source>
</evidence>
<name>A0A183AR11_9TREM</name>
<dbReference type="InterPro" id="IPR001394">
    <property type="entry name" value="Peptidase_C19_UCH"/>
</dbReference>
<keyword evidence="4" id="KW-0645">Protease</keyword>
<dbReference type="Gene3D" id="3.90.70.10">
    <property type="entry name" value="Cysteine proteinases"/>
    <property type="match status" value="1"/>
</dbReference>
<evidence type="ECO:0000256" key="8">
    <source>
        <dbReference type="SAM" id="MobiDB-lite"/>
    </source>
</evidence>
<dbReference type="GO" id="GO:0016579">
    <property type="term" value="P:protein deubiquitination"/>
    <property type="evidence" value="ECO:0007669"/>
    <property type="project" value="InterPro"/>
</dbReference>
<dbReference type="EC" id="3.4.19.12" evidence="3"/>
<dbReference type="PANTHER" id="PTHR24006:SF687">
    <property type="entry name" value="UBIQUITIN CARBOXYL-TERMINAL HYDROLASE 10"/>
    <property type="match status" value="1"/>
</dbReference>
<evidence type="ECO:0000256" key="1">
    <source>
        <dbReference type="ARBA" id="ARBA00000707"/>
    </source>
</evidence>
<dbReference type="WBParaSite" id="ECPE_0000942501-mRNA-1">
    <property type="protein sequence ID" value="ECPE_0000942501-mRNA-1"/>
    <property type="gene ID" value="ECPE_0000942501"/>
</dbReference>
<dbReference type="InterPro" id="IPR018200">
    <property type="entry name" value="USP_CS"/>
</dbReference>
<comment type="catalytic activity">
    <reaction evidence="1">
        <text>Thiol-dependent hydrolysis of ester, thioester, amide, peptide and isopeptide bonds formed by the C-terminal Gly of ubiquitin (a 76-residue protein attached to proteins as an intracellular targeting signal).</text>
        <dbReference type="EC" id="3.4.19.12"/>
    </reaction>
</comment>
<dbReference type="PROSITE" id="PS50235">
    <property type="entry name" value="USP_3"/>
    <property type="match status" value="1"/>
</dbReference>
<dbReference type="SUPFAM" id="SSF54001">
    <property type="entry name" value="Cysteine proteinases"/>
    <property type="match status" value="1"/>
</dbReference>
<dbReference type="InterPro" id="IPR028889">
    <property type="entry name" value="USP"/>
</dbReference>
<dbReference type="AlphaFoldDB" id="A0A183AR11"/>
<organism evidence="10">
    <name type="scientific">Echinostoma caproni</name>
    <dbReference type="NCBI Taxonomy" id="27848"/>
    <lineage>
        <taxon>Eukaryota</taxon>
        <taxon>Metazoa</taxon>
        <taxon>Spiralia</taxon>
        <taxon>Lophotrochozoa</taxon>
        <taxon>Platyhelminthes</taxon>
        <taxon>Trematoda</taxon>
        <taxon>Digenea</taxon>
        <taxon>Plagiorchiida</taxon>
        <taxon>Echinostomata</taxon>
        <taxon>Echinostomatoidea</taxon>
        <taxon>Echinostomatidae</taxon>
        <taxon>Echinostoma</taxon>
    </lineage>
</organism>
<feature type="region of interest" description="Disordered" evidence="8">
    <location>
        <begin position="12"/>
        <end position="36"/>
    </location>
</feature>
<dbReference type="PROSITE" id="PS00973">
    <property type="entry name" value="USP_2"/>
    <property type="match status" value="1"/>
</dbReference>
<dbReference type="GO" id="GO:0005829">
    <property type="term" value="C:cytosol"/>
    <property type="evidence" value="ECO:0007669"/>
    <property type="project" value="TreeGrafter"/>
</dbReference>
<dbReference type="PANTHER" id="PTHR24006">
    <property type="entry name" value="UBIQUITIN CARBOXYL-TERMINAL HYDROLASE"/>
    <property type="match status" value="1"/>
</dbReference>
<evidence type="ECO:0000256" key="3">
    <source>
        <dbReference type="ARBA" id="ARBA00012759"/>
    </source>
</evidence>
<dbReference type="GO" id="GO:0004843">
    <property type="term" value="F:cysteine-type deubiquitinase activity"/>
    <property type="evidence" value="ECO:0007669"/>
    <property type="project" value="UniProtKB-EC"/>
</dbReference>
<evidence type="ECO:0000256" key="7">
    <source>
        <dbReference type="ARBA" id="ARBA00022807"/>
    </source>
</evidence>
<dbReference type="CDD" id="cd02257">
    <property type="entry name" value="Peptidase_C19"/>
    <property type="match status" value="1"/>
</dbReference>
<sequence length="362" mass="39282">LTQILTMLHEETAHVENSSTRGAQAGATAVDDEDNDESDWIVTDRTGKRRPEARKTELDGGSSPISRLFSGVLLNRSTVNHAAARRGGARGSAGSLSRPVSVDALTRNATHVSVAEPFFILPLEINDPKVNSIESALLSLSDREEVSDYHDALTGMVSTVRRHACIDQLPPFFLLQLKRFAYDSSTEAPGGTMRKSLKLVPVRQELVIPLKLLSGEKKFSPEQRTYRLRAVIFHVGLTATSGHYTVAVRCGPGQEPHVPVSNQAAPARDTASPACTDLSSTFLYLDDTHGCLVPDGESQRLLFSTHRPLNVRTGMSFHSTACVKSGTRAELNCGIDLILLVRKEPVRQFAKGHKVSPRSGGA</sequence>
<evidence type="ECO:0000259" key="9">
    <source>
        <dbReference type="PROSITE" id="PS50235"/>
    </source>
</evidence>
<feature type="domain" description="USP" evidence="9">
    <location>
        <begin position="1"/>
        <end position="307"/>
    </location>
</feature>
<keyword evidence="5" id="KW-0833">Ubl conjugation pathway</keyword>
<accession>A0A183AR11</accession>
<evidence type="ECO:0000256" key="5">
    <source>
        <dbReference type="ARBA" id="ARBA00022786"/>
    </source>
</evidence>
<evidence type="ECO:0000256" key="4">
    <source>
        <dbReference type="ARBA" id="ARBA00022670"/>
    </source>
</evidence>
<evidence type="ECO:0000313" key="10">
    <source>
        <dbReference type="WBParaSite" id="ECPE_0000942501-mRNA-1"/>
    </source>
</evidence>
<dbReference type="GO" id="GO:0006508">
    <property type="term" value="P:proteolysis"/>
    <property type="evidence" value="ECO:0007669"/>
    <property type="project" value="UniProtKB-KW"/>
</dbReference>
<protein>
    <recommendedName>
        <fullName evidence="3">ubiquitinyl hydrolase 1</fullName>
        <ecNumber evidence="3">3.4.19.12</ecNumber>
    </recommendedName>
</protein>
<keyword evidence="6" id="KW-0378">Hydrolase</keyword>
<proteinExistence type="inferred from homology"/>
<reference evidence="10" key="1">
    <citation type="submission" date="2016-06" db="UniProtKB">
        <authorList>
            <consortium name="WormBaseParasite"/>
        </authorList>
    </citation>
    <scope>IDENTIFICATION</scope>
</reference>